<keyword evidence="3" id="KW-1185">Reference proteome</keyword>
<dbReference type="Proteomes" id="UP000199501">
    <property type="component" value="Unassembled WGS sequence"/>
</dbReference>
<dbReference type="STRING" id="1271860.SAMN05216174_107154"/>
<feature type="region of interest" description="Disordered" evidence="1">
    <location>
        <begin position="1"/>
        <end position="46"/>
    </location>
</feature>
<gene>
    <name evidence="2" type="ORF">SAMN05216174_107154</name>
</gene>
<evidence type="ECO:0000313" key="3">
    <source>
        <dbReference type="Proteomes" id="UP000199501"/>
    </source>
</evidence>
<protein>
    <submittedName>
        <fullName evidence="2">Uncharacterized protein</fullName>
    </submittedName>
</protein>
<reference evidence="3" key="1">
    <citation type="submission" date="2016-10" db="EMBL/GenBank/DDBJ databases">
        <authorList>
            <person name="Varghese N."/>
            <person name="Submissions S."/>
        </authorList>
    </citation>
    <scope>NUCLEOTIDE SEQUENCE [LARGE SCALE GENOMIC DNA]</scope>
    <source>
        <strain evidence="3">IBRC-M 10403</strain>
    </source>
</reference>
<name>A0A1G6S0P5_9PSEU</name>
<dbReference type="EMBL" id="FMZZ01000007">
    <property type="protein sequence ID" value="SDD10500.1"/>
    <property type="molecule type" value="Genomic_DNA"/>
</dbReference>
<evidence type="ECO:0000256" key="1">
    <source>
        <dbReference type="SAM" id="MobiDB-lite"/>
    </source>
</evidence>
<evidence type="ECO:0000313" key="2">
    <source>
        <dbReference type="EMBL" id="SDD10500.1"/>
    </source>
</evidence>
<dbReference type="RefSeq" id="WP_228771680.1">
    <property type="nucleotide sequence ID" value="NZ_FMZZ01000007.1"/>
</dbReference>
<sequence length="46" mass="4947">MIATDHGATQVRPDGTFVLPTTEGSEIRVDGEPHGEVGKKSEIDLR</sequence>
<proteinExistence type="predicted"/>
<accession>A0A1G6S0P5</accession>
<organism evidence="2 3">
    <name type="scientific">Actinokineospora iranica</name>
    <dbReference type="NCBI Taxonomy" id="1271860"/>
    <lineage>
        <taxon>Bacteria</taxon>
        <taxon>Bacillati</taxon>
        <taxon>Actinomycetota</taxon>
        <taxon>Actinomycetes</taxon>
        <taxon>Pseudonocardiales</taxon>
        <taxon>Pseudonocardiaceae</taxon>
        <taxon>Actinokineospora</taxon>
    </lineage>
</organism>
<feature type="compositionally biased region" description="Basic and acidic residues" evidence="1">
    <location>
        <begin position="25"/>
        <end position="46"/>
    </location>
</feature>
<dbReference type="AlphaFoldDB" id="A0A1G6S0P5"/>